<keyword evidence="3" id="KW-0175">Coiled coil</keyword>
<evidence type="ECO:0000256" key="1">
    <source>
        <dbReference type="ARBA" id="ARBA00022741"/>
    </source>
</evidence>
<dbReference type="InterPro" id="IPR032524">
    <property type="entry name" value="ABC_tran_C"/>
</dbReference>
<feature type="region of interest" description="Disordered" evidence="4">
    <location>
        <begin position="505"/>
        <end position="535"/>
    </location>
</feature>
<evidence type="ECO:0000256" key="3">
    <source>
        <dbReference type="SAM" id="Coils"/>
    </source>
</evidence>
<dbReference type="RefSeq" id="WP_259546361.1">
    <property type="nucleotide sequence ID" value="NZ_BAABHW010000001.1"/>
</dbReference>
<accession>A0ABP9L2Z9</accession>
<reference evidence="7" key="1">
    <citation type="journal article" date="2019" name="Int. J. Syst. Evol. Microbiol.">
        <title>The Global Catalogue of Microorganisms (GCM) 10K type strain sequencing project: providing services to taxonomists for standard genome sequencing and annotation.</title>
        <authorList>
            <consortium name="The Broad Institute Genomics Platform"/>
            <consortium name="The Broad Institute Genome Sequencing Center for Infectious Disease"/>
            <person name="Wu L."/>
            <person name="Ma J."/>
        </authorList>
    </citation>
    <scope>NUCLEOTIDE SEQUENCE [LARGE SCALE GENOMIC DNA]</scope>
    <source>
        <strain evidence="7">JCM 18015</strain>
    </source>
</reference>
<organism evidence="6 7">
    <name type="scientific">[Roseibacterium] beibuensis</name>
    <dbReference type="NCBI Taxonomy" id="1193142"/>
    <lineage>
        <taxon>Bacteria</taxon>
        <taxon>Pseudomonadati</taxon>
        <taxon>Pseudomonadota</taxon>
        <taxon>Alphaproteobacteria</taxon>
        <taxon>Rhodobacterales</taxon>
        <taxon>Roseobacteraceae</taxon>
        <taxon>Roseicyclus</taxon>
    </lineage>
</organism>
<dbReference type="Gene3D" id="3.40.50.300">
    <property type="entry name" value="P-loop containing nucleotide triphosphate hydrolases"/>
    <property type="match status" value="2"/>
</dbReference>
<dbReference type="CDD" id="cd03221">
    <property type="entry name" value="ABCF_EF-3"/>
    <property type="match status" value="2"/>
</dbReference>
<keyword evidence="7" id="KW-1185">Reference proteome</keyword>
<dbReference type="Proteomes" id="UP001499910">
    <property type="component" value="Unassembled WGS sequence"/>
</dbReference>
<dbReference type="InterPro" id="IPR003593">
    <property type="entry name" value="AAA+_ATPase"/>
</dbReference>
<sequence length="609" mass="66420">MARAPLLQLSDIALTFGGDPVFDGLDLVIHEGDRLALVGRNGSGKSTLMKVMAGLVEPDRGARVLPEGTTTGYLEQDPDFSGFATLGDFATATLGPSEAWRVEAAAEGLKLNLDAETSRASGGERRRAALARLLAEAPDLMLLDEPTNHLDIDAIQWLEGELTRTKAGFVLISHDRAFLQALARATLWLDRGEVRRMDRAFDRFEDWRDKIWEEEDLARHKLDRKIKAEARWAVEGISARRKRNMGRVRALQDLRETRANMIRRQGTAAMALEAGPQSGKRVIEAKGISKVYGDQTILKPFDLRVLRGDRVAFVGPNGAGKTTLLKMLTGELEPDEGTVTLGTGIEMAVFDQARAALDPEATLWESLTNDPTIGVSGRSDQVLVRGTPRHVVGYLKDFLFDEAQARAPVKSLSGGEKARLLLARIMARESNLLVLDEPTNDLDVETLDLLQDLLGDYPGTVLLVSHDRDFLDRVATLTVALEGQGRAVAYAGGWSDMLAQRAASGADTPTEATAKSDKPAKAAKPAAAPVPAAKTGLSFTEQHRLKELPALIERLEAEIAKLSDLLSDAEIYTREPVKAQKATEALSERQSKLSDLEEEWLTLEEKAGG</sequence>
<proteinExistence type="predicted"/>
<gene>
    <name evidence="6" type="ORF">GCM10023209_09710</name>
</gene>
<dbReference type="SUPFAM" id="SSF52540">
    <property type="entry name" value="P-loop containing nucleoside triphosphate hydrolases"/>
    <property type="match status" value="2"/>
</dbReference>
<dbReference type="PANTHER" id="PTHR42855">
    <property type="entry name" value="ABC TRANSPORTER ATP-BINDING SUBUNIT"/>
    <property type="match status" value="1"/>
</dbReference>
<comment type="caution">
    <text evidence="6">The sequence shown here is derived from an EMBL/GenBank/DDBJ whole genome shotgun (WGS) entry which is preliminary data.</text>
</comment>
<keyword evidence="1" id="KW-0547">Nucleotide-binding</keyword>
<feature type="domain" description="ABC transporter" evidence="5">
    <location>
        <begin position="283"/>
        <end position="507"/>
    </location>
</feature>
<protein>
    <submittedName>
        <fullName evidence="6">ATP-binding cassette domain-containing protein</fullName>
    </submittedName>
</protein>
<dbReference type="PROSITE" id="PS00211">
    <property type="entry name" value="ABC_TRANSPORTER_1"/>
    <property type="match status" value="1"/>
</dbReference>
<dbReference type="PROSITE" id="PS50893">
    <property type="entry name" value="ABC_TRANSPORTER_2"/>
    <property type="match status" value="2"/>
</dbReference>
<evidence type="ECO:0000256" key="2">
    <source>
        <dbReference type="ARBA" id="ARBA00022840"/>
    </source>
</evidence>
<dbReference type="InterPro" id="IPR037118">
    <property type="entry name" value="Val-tRNA_synth_C_sf"/>
</dbReference>
<dbReference type="InterPro" id="IPR051309">
    <property type="entry name" value="ABCF_ATPase"/>
</dbReference>
<feature type="coiled-coil region" evidence="3">
    <location>
        <begin position="545"/>
        <end position="606"/>
    </location>
</feature>
<name>A0ABP9L2Z9_9RHOB</name>
<dbReference type="InterPro" id="IPR027417">
    <property type="entry name" value="P-loop_NTPase"/>
</dbReference>
<dbReference type="GO" id="GO:0005524">
    <property type="term" value="F:ATP binding"/>
    <property type="evidence" value="ECO:0007669"/>
    <property type="project" value="UniProtKB-KW"/>
</dbReference>
<evidence type="ECO:0000313" key="7">
    <source>
        <dbReference type="Proteomes" id="UP001499910"/>
    </source>
</evidence>
<dbReference type="PANTHER" id="PTHR42855:SF1">
    <property type="entry name" value="ABC TRANSPORTER DOMAIN-CONTAINING PROTEIN"/>
    <property type="match status" value="1"/>
</dbReference>
<evidence type="ECO:0000259" key="5">
    <source>
        <dbReference type="PROSITE" id="PS50893"/>
    </source>
</evidence>
<dbReference type="EMBL" id="BAABHW010000001">
    <property type="protein sequence ID" value="GAA5068752.1"/>
    <property type="molecule type" value="Genomic_DNA"/>
</dbReference>
<dbReference type="Gene3D" id="1.10.287.380">
    <property type="entry name" value="Valyl-tRNA synthetase, C-terminal domain"/>
    <property type="match status" value="1"/>
</dbReference>
<keyword evidence="2 6" id="KW-0067">ATP-binding</keyword>
<dbReference type="SMART" id="SM00382">
    <property type="entry name" value="AAA"/>
    <property type="match status" value="2"/>
</dbReference>
<evidence type="ECO:0000256" key="4">
    <source>
        <dbReference type="SAM" id="MobiDB-lite"/>
    </source>
</evidence>
<dbReference type="Pfam" id="PF00005">
    <property type="entry name" value="ABC_tran"/>
    <property type="match status" value="2"/>
</dbReference>
<evidence type="ECO:0000313" key="6">
    <source>
        <dbReference type="EMBL" id="GAA5068752.1"/>
    </source>
</evidence>
<dbReference type="InterPro" id="IPR003439">
    <property type="entry name" value="ABC_transporter-like_ATP-bd"/>
</dbReference>
<dbReference type="InterPro" id="IPR017871">
    <property type="entry name" value="ABC_transporter-like_CS"/>
</dbReference>
<dbReference type="Pfam" id="PF16326">
    <property type="entry name" value="ABC_tran_CTD"/>
    <property type="match status" value="1"/>
</dbReference>
<feature type="domain" description="ABC transporter" evidence="5">
    <location>
        <begin position="7"/>
        <end position="216"/>
    </location>
</feature>
<feature type="compositionally biased region" description="Low complexity" evidence="4">
    <location>
        <begin position="522"/>
        <end position="534"/>
    </location>
</feature>